<dbReference type="GO" id="GO:0003723">
    <property type="term" value="F:RNA binding"/>
    <property type="evidence" value="ECO:0007669"/>
    <property type="project" value="InterPro"/>
</dbReference>
<dbReference type="SUPFAM" id="SSF55120">
    <property type="entry name" value="Pseudouridine synthase"/>
    <property type="match status" value="1"/>
</dbReference>
<evidence type="ECO:0000256" key="2">
    <source>
        <dbReference type="ARBA" id="ARBA00010876"/>
    </source>
</evidence>
<keyword evidence="7" id="KW-1185">Reference proteome</keyword>
<dbReference type="NCBIfam" id="TIGR00005">
    <property type="entry name" value="rluA_subfam"/>
    <property type="match status" value="1"/>
</dbReference>
<dbReference type="GO" id="GO:0009982">
    <property type="term" value="F:pseudouridine synthase activity"/>
    <property type="evidence" value="ECO:0007669"/>
    <property type="project" value="InterPro"/>
</dbReference>
<dbReference type="EC" id="5.4.99.-" evidence="4"/>
<dbReference type="PANTHER" id="PTHR21600:SF35">
    <property type="entry name" value="PSEUDOURIDINE SYNTHASE"/>
    <property type="match status" value="1"/>
</dbReference>
<dbReference type="Gene3D" id="3.30.2350.10">
    <property type="entry name" value="Pseudouridine synthase"/>
    <property type="match status" value="1"/>
</dbReference>
<keyword evidence="4" id="KW-0413">Isomerase</keyword>
<accession>A0A3A9KB73</accession>
<dbReference type="OrthoDB" id="9807829at2"/>
<dbReference type="Pfam" id="PF00849">
    <property type="entry name" value="PseudoU_synth_2"/>
    <property type="match status" value="1"/>
</dbReference>
<dbReference type="AlphaFoldDB" id="A0A3A9KB73"/>
<comment type="catalytic activity">
    <reaction evidence="1 4">
        <text>a uridine in RNA = a pseudouridine in RNA</text>
        <dbReference type="Rhea" id="RHEA:48348"/>
        <dbReference type="Rhea" id="RHEA-COMP:12068"/>
        <dbReference type="Rhea" id="RHEA-COMP:12069"/>
        <dbReference type="ChEBI" id="CHEBI:65314"/>
        <dbReference type="ChEBI" id="CHEBI:65315"/>
    </reaction>
</comment>
<reference evidence="6 7" key="1">
    <citation type="submission" date="2017-10" db="EMBL/GenBank/DDBJ databases">
        <title>Bacillus sp. nov., a halophilic bacterium isolated from a Keqin Lake.</title>
        <authorList>
            <person name="Wang H."/>
        </authorList>
    </citation>
    <scope>NUCLEOTIDE SEQUENCE [LARGE SCALE GENOMIC DNA]</scope>
    <source>
        <strain evidence="6 7">KCTC 13187</strain>
    </source>
</reference>
<feature type="domain" description="Pseudouridine synthase RsuA/RluA-like" evidence="5">
    <location>
        <begin position="88"/>
        <end position="237"/>
    </location>
</feature>
<dbReference type="InterPro" id="IPR006224">
    <property type="entry name" value="PsdUridine_synth_RluA-like_CS"/>
</dbReference>
<evidence type="ECO:0000259" key="5">
    <source>
        <dbReference type="Pfam" id="PF00849"/>
    </source>
</evidence>
<protein>
    <recommendedName>
        <fullName evidence="4">Pseudouridine synthase</fullName>
        <ecNumber evidence="4">5.4.99.-</ecNumber>
    </recommendedName>
</protein>
<proteinExistence type="inferred from homology"/>
<dbReference type="Proteomes" id="UP000281498">
    <property type="component" value="Unassembled WGS sequence"/>
</dbReference>
<evidence type="ECO:0000256" key="1">
    <source>
        <dbReference type="ARBA" id="ARBA00000073"/>
    </source>
</evidence>
<dbReference type="CDD" id="cd02869">
    <property type="entry name" value="PseudoU_synth_RluA_like"/>
    <property type="match status" value="1"/>
</dbReference>
<name>A0A3A9KB73_9BACI</name>
<dbReference type="GO" id="GO:0140098">
    <property type="term" value="F:catalytic activity, acting on RNA"/>
    <property type="evidence" value="ECO:0007669"/>
    <property type="project" value="UniProtKB-ARBA"/>
</dbReference>
<dbReference type="RefSeq" id="WP_110935117.1">
    <property type="nucleotide sequence ID" value="NZ_KZ614146.1"/>
</dbReference>
<dbReference type="InterPro" id="IPR006225">
    <property type="entry name" value="PsdUridine_synth_RluC/D"/>
</dbReference>
<dbReference type="GO" id="GO:0000455">
    <property type="term" value="P:enzyme-directed rRNA pseudouridine synthesis"/>
    <property type="evidence" value="ECO:0007669"/>
    <property type="project" value="TreeGrafter"/>
</dbReference>
<sequence>MKLSWNIAEEIEGMTLKEFLRNSQGISRKMLADIKFCGGKIVVNNKIETVRYVLKAEDNVLIILPAEQVSKNIVPVKIPLSIIFEDDHIMIVDKPASLVTIPTRDNTEPSLAGAVLHYYQEIGWKSTFHPLNRLDRDTSGLLLIAKHRLAQELFRKRKETPVSRTYLAIVNKSMRWRFGTIIAPIARKESSIIEREVNEKGKYARTHYECLATDKDSTLVKVKLDTGRTHQIRVHMAWLGHPLEGDTLYGGTKGKMSRHALHSSELSFKHPVTQEKMIFKAELPLDFPIF</sequence>
<evidence type="ECO:0000256" key="4">
    <source>
        <dbReference type="RuleBase" id="RU362028"/>
    </source>
</evidence>
<comment type="caution">
    <text evidence="6">The sequence shown here is derived from an EMBL/GenBank/DDBJ whole genome shotgun (WGS) entry which is preliminary data.</text>
</comment>
<comment type="similarity">
    <text evidence="2 4">Belongs to the pseudouridine synthase RluA family.</text>
</comment>
<dbReference type="InterPro" id="IPR006145">
    <property type="entry name" value="PsdUridine_synth_RsuA/RluA"/>
</dbReference>
<gene>
    <name evidence="6" type="ORF">CR203_10265</name>
</gene>
<dbReference type="PANTHER" id="PTHR21600">
    <property type="entry name" value="MITOCHONDRIAL RNA PSEUDOURIDINE SYNTHASE"/>
    <property type="match status" value="1"/>
</dbReference>
<comment type="function">
    <text evidence="4">Responsible for synthesis of pseudouridine from uracil.</text>
</comment>
<dbReference type="InterPro" id="IPR050188">
    <property type="entry name" value="RluA_PseudoU_synthase"/>
</dbReference>
<dbReference type="EMBL" id="PDOE01000003">
    <property type="protein sequence ID" value="RKL67721.1"/>
    <property type="molecule type" value="Genomic_DNA"/>
</dbReference>
<evidence type="ECO:0000256" key="3">
    <source>
        <dbReference type="PIRSR" id="PIRSR606225-1"/>
    </source>
</evidence>
<feature type="active site" evidence="3">
    <location>
        <position position="135"/>
    </location>
</feature>
<evidence type="ECO:0000313" key="7">
    <source>
        <dbReference type="Proteomes" id="UP000281498"/>
    </source>
</evidence>
<organism evidence="6 7">
    <name type="scientific">Salipaludibacillus neizhouensis</name>
    <dbReference type="NCBI Taxonomy" id="885475"/>
    <lineage>
        <taxon>Bacteria</taxon>
        <taxon>Bacillati</taxon>
        <taxon>Bacillota</taxon>
        <taxon>Bacilli</taxon>
        <taxon>Bacillales</taxon>
        <taxon>Bacillaceae</taxon>
    </lineage>
</organism>
<dbReference type="PROSITE" id="PS01129">
    <property type="entry name" value="PSI_RLU"/>
    <property type="match status" value="1"/>
</dbReference>
<evidence type="ECO:0000313" key="6">
    <source>
        <dbReference type="EMBL" id="RKL67721.1"/>
    </source>
</evidence>
<dbReference type="InterPro" id="IPR020103">
    <property type="entry name" value="PsdUridine_synth_cat_dom_sf"/>
</dbReference>